<feature type="region of interest" description="Disordered" evidence="13">
    <location>
        <begin position="366"/>
        <end position="393"/>
    </location>
</feature>
<evidence type="ECO:0000256" key="9">
    <source>
        <dbReference type="ARBA" id="ARBA00023128"/>
    </source>
</evidence>
<feature type="compositionally biased region" description="Low complexity" evidence="13">
    <location>
        <begin position="21"/>
        <end position="41"/>
    </location>
</feature>
<evidence type="ECO:0000256" key="4">
    <source>
        <dbReference type="ARBA" id="ARBA00022741"/>
    </source>
</evidence>
<dbReference type="InterPro" id="IPR003960">
    <property type="entry name" value="ATPase_AAA_CS"/>
</dbReference>
<evidence type="ECO:0000256" key="10">
    <source>
        <dbReference type="ARBA" id="ARBA00023136"/>
    </source>
</evidence>
<dbReference type="OrthoDB" id="10251412at2759"/>
<evidence type="ECO:0000256" key="2">
    <source>
        <dbReference type="ARBA" id="ARBA00007448"/>
    </source>
</evidence>
<feature type="domain" description="AAA+ ATPase" evidence="14">
    <location>
        <begin position="288"/>
        <end position="449"/>
    </location>
</feature>
<keyword evidence="8" id="KW-1133">Transmembrane helix</keyword>
<evidence type="ECO:0000256" key="1">
    <source>
        <dbReference type="ARBA" id="ARBA00004434"/>
    </source>
</evidence>
<evidence type="ECO:0000256" key="6">
    <source>
        <dbReference type="ARBA" id="ARBA00022801"/>
    </source>
</evidence>
<dbReference type="Gene3D" id="3.40.50.300">
    <property type="entry name" value="P-loop containing nucleotide triphosphate hydrolases"/>
    <property type="match status" value="1"/>
</dbReference>
<dbReference type="Proteomes" id="UP000184267">
    <property type="component" value="Unassembled WGS sequence"/>
</dbReference>
<evidence type="ECO:0000256" key="8">
    <source>
        <dbReference type="ARBA" id="ARBA00022989"/>
    </source>
</evidence>
<accession>A0A1M2VGI1</accession>
<protein>
    <recommendedName>
        <fullName evidence="18">Mitochondrial chaperone BCS1-B</fullName>
    </recommendedName>
</protein>
<gene>
    <name evidence="16" type="ORF">TRAPUB_2450</name>
</gene>
<dbReference type="STRING" id="154538.A0A1M2VGI1"/>
<name>A0A1M2VGI1_TRAPU</name>
<keyword evidence="6" id="KW-0378">Hydrolase</keyword>
<dbReference type="SUPFAM" id="SSF52540">
    <property type="entry name" value="P-loop containing nucleoside triphosphate hydrolases"/>
    <property type="match status" value="1"/>
</dbReference>
<feature type="region of interest" description="Disordered" evidence="13">
    <location>
        <begin position="595"/>
        <end position="620"/>
    </location>
</feature>
<keyword evidence="4 12" id="KW-0547">Nucleotide-binding</keyword>
<comment type="catalytic activity">
    <reaction evidence="11">
        <text>ATP + H2O = ADP + phosphate + H(+)</text>
        <dbReference type="Rhea" id="RHEA:13065"/>
        <dbReference type="ChEBI" id="CHEBI:15377"/>
        <dbReference type="ChEBI" id="CHEBI:15378"/>
        <dbReference type="ChEBI" id="CHEBI:30616"/>
        <dbReference type="ChEBI" id="CHEBI:43474"/>
        <dbReference type="ChEBI" id="CHEBI:456216"/>
    </reaction>
    <physiologicalReaction direction="left-to-right" evidence="11">
        <dbReference type="Rhea" id="RHEA:13066"/>
    </physiologicalReaction>
</comment>
<evidence type="ECO:0000259" key="15">
    <source>
        <dbReference type="SMART" id="SM01024"/>
    </source>
</evidence>
<comment type="subcellular location">
    <subcellularLocation>
        <location evidence="1">Mitochondrion inner membrane</location>
        <topology evidence="1">Single-pass membrane protein</topology>
    </subcellularLocation>
</comment>
<dbReference type="SMART" id="SM01024">
    <property type="entry name" value="BCS1_N"/>
    <property type="match status" value="1"/>
</dbReference>
<dbReference type="GO" id="GO:0005743">
    <property type="term" value="C:mitochondrial inner membrane"/>
    <property type="evidence" value="ECO:0007669"/>
    <property type="project" value="UniProtKB-SubCell"/>
</dbReference>
<keyword evidence="7 12" id="KW-0067">ATP-binding</keyword>
<comment type="similarity">
    <text evidence="2">Belongs to the AAA ATPase family. BCS1 subfamily.</text>
</comment>
<dbReference type="OMA" id="FEMHEDP"/>
<comment type="caution">
    <text evidence="16">The sequence shown here is derived from an EMBL/GenBank/DDBJ whole genome shotgun (WGS) entry which is preliminary data.</text>
</comment>
<keyword evidence="3" id="KW-0812">Transmembrane</keyword>
<dbReference type="InterPro" id="IPR003593">
    <property type="entry name" value="AAA+_ATPase"/>
</dbReference>
<evidence type="ECO:0000256" key="3">
    <source>
        <dbReference type="ARBA" id="ARBA00022692"/>
    </source>
</evidence>
<feature type="compositionally biased region" description="Polar residues" evidence="13">
    <location>
        <begin position="501"/>
        <end position="519"/>
    </location>
</feature>
<dbReference type="InterPro" id="IPR014851">
    <property type="entry name" value="BCS1_N"/>
</dbReference>
<evidence type="ECO:0000259" key="14">
    <source>
        <dbReference type="SMART" id="SM00382"/>
    </source>
</evidence>
<dbReference type="AlphaFoldDB" id="A0A1M2VGI1"/>
<organism evidence="16 17">
    <name type="scientific">Trametes pubescens</name>
    <name type="common">White-rot fungus</name>
    <dbReference type="NCBI Taxonomy" id="154538"/>
    <lineage>
        <taxon>Eukaryota</taxon>
        <taxon>Fungi</taxon>
        <taxon>Dikarya</taxon>
        <taxon>Basidiomycota</taxon>
        <taxon>Agaricomycotina</taxon>
        <taxon>Agaricomycetes</taxon>
        <taxon>Polyporales</taxon>
        <taxon>Polyporaceae</taxon>
        <taxon>Trametes</taxon>
    </lineage>
</organism>
<dbReference type="GO" id="GO:0005524">
    <property type="term" value="F:ATP binding"/>
    <property type="evidence" value="ECO:0007669"/>
    <property type="project" value="UniProtKB-KW"/>
</dbReference>
<dbReference type="Pfam" id="PF25426">
    <property type="entry name" value="AAA_lid_BCS1"/>
    <property type="match status" value="1"/>
</dbReference>
<feature type="region of interest" description="Disordered" evidence="13">
    <location>
        <begin position="473"/>
        <end position="524"/>
    </location>
</feature>
<dbReference type="GO" id="GO:0016887">
    <property type="term" value="F:ATP hydrolysis activity"/>
    <property type="evidence" value="ECO:0007669"/>
    <property type="project" value="InterPro"/>
</dbReference>
<feature type="domain" description="BCS1 N-terminal" evidence="15">
    <location>
        <begin position="72"/>
        <end position="257"/>
    </location>
</feature>
<dbReference type="Pfam" id="PF00004">
    <property type="entry name" value="AAA"/>
    <property type="match status" value="2"/>
</dbReference>
<evidence type="ECO:0000313" key="16">
    <source>
        <dbReference type="EMBL" id="OJT06700.1"/>
    </source>
</evidence>
<evidence type="ECO:0000256" key="13">
    <source>
        <dbReference type="SAM" id="MobiDB-lite"/>
    </source>
</evidence>
<evidence type="ECO:0000256" key="12">
    <source>
        <dbReference type="RuleBase" id="RU003651"/>
    </source>
</evidence>
<dbReference type="Pfam" id="PF08740">
    <property type="entry name" value="BCS1_N"/>
    <property type="match status" value="1"/>
</dbReference>
<sequence>MDASQVLQTVLSVIQAGAGNATAGSPPAPGSAANSNGSAPTQDAGHAAPVGAVQLLVTLLSMSAVRDWMKLLLIGAFLETCRRLITKSWESIQDYFWLTATFEMHEDPAGESPSPAEKLWSNWILHWAAQRKMFDAARHVEITSGDYIFDNMVDVFGNDEAKVAFYPSMDRKYRSWYKGRFMTIKREQKSPNSFTRAIQVLELRILSRNPHVLRELLMEARKGYTVASKNVINVYVTESSDRWKHVASQQKRPASSVILDPGVFELVLADARDFVNSKRWYASRGIPFRRGYLLYGAPGAGKTSMIHSLAGELDLNIYILSLTVMALDDNSLKSLIARLPEKCVLLIEDIDAAFHRGMKRNIVDPETQQAQRGGNENGPPNGPPGEKDKDKQDTFCNGVTLSGLLNALDGIAAQEGRILFATTNDYSALDPALLRPGRLDLHVEFQLASRHQARELFKRFFTPDEEDEKLGVAAAHPDSDEKQASSDSGYSSANSTPPAEMTTNASALGQATPRPSQLPGSVRSVYMGGMAHGGTAGLPRLSAKQAAALAERFADIVPPQAFSMATLQGYLMAYKVRPLDAIADAPGWVESKLREKATAGASQTPLEKETKNAEGAAAVA</sequence>
<evidence type="ECO:0000256" key="7">
    <source>
        <dbReference type="ARBA" id="ARBA00022840"/>
    </source>
</evidence>
<dbReference type="EMBL" id="MNAD01001270">
    <property type="protein sequence ID" value="OJT06700.1"/>
    <property type="molecule type" value="Genomic_DNA"/>
</dbReference>
<evidence type="ECO:0008006" key="18">
    <source>
        <dbReference type="Google" id="ProtNLM"/>
    </source>
</evidence>
<dbReference type="PROSITE" id="PS00674">
    <property type="entry name" value="AAA"/>
    <property type="match status" value="1"/>
</dbReference>
<evidence type="ECO:0000313" key="17">
    <source>
        <dbReference type="Proteomes" id="UP000184267"/>
    </source>
</evidence>
<dbReference type="InterPro" id="IPR027417">
    <property type="entry name" value="P-loop_NTPase"/>
</dbReference>
<dbReference type="PANTHER" id="PTHR23070">
    <property type="entry name" value="BCS1 AAA-TYPE ATPASE"/>
    <property type="match status" value="1"/>
</dbReference>
<proteinExistence type="inferred from homology"/>
<keyword evidence="17" id="KW-1185">Reference proteome</keyword>
<feature type="compositionally biased region" description="Low complexity" evidence="13">
    <location>
        <begin position="485"/>
        <end position="495"/>
    </location>
</feature>
<keyword evidence="9" id="KW-0496">Mitochondrion</keyword>
<keyword evidence="10" id="KW-0472">Membrane</keyword>
<evidence type="ECO:0000256" key="11">
    <source>
        <dbReference type="ARBA" id="ARBA00048778"/>
    </source>
</evidence>
<dbReference type="InterPro" id="IPR050747">
    <property type="entry name" value="Mitochondrial_chaperone_BCS1"/>
</dbReference>
<evidence type="ECO:0000256" key="5">
    <source>
        <dbReference type="ARBA" id="ARBA00022792"/>
    </source>
</evidence>
<dbReference type="InterPro" id="IPR057495">
    <property type="entry name" value="AAA_lid_BCS1"/>
</dbReference>
<dbReference type="InterPro" id="IPR003959">
    <property type="entry name" value="ATPase_AAA_core"/>
</dbReference>
<feature type="region of interest" description="Disordered" evidence="13">
    <location>
        <begin position="21"/>
        <end position="45"/>
    </location>
</feature>
<keyword evidence="5" id="KW-0999">Mitochondrion inner membrane</keyword>
<reference evidence="16 17" key="1">
    <citation type="submission" date="2016-10" db="EMBL/GenBank/DDBJ databases">
        <title>Genome sequence of the basidiomycete white-rot fungus Trametes pubescens.</title>
        <authorList>
            <person name="Makela M.R."/>
            <person name="Granchi Z."/>
            <person name="Peng M."/>
            <person name="De Vries R.P."/>
            <person name="Grigoriev I."/>
            <person name="Riley R."/>
            <person name="Hilden K."/>
        </authorList>
    </citation>
    <scope>NUCLEOTIDE SEQUENCE [LARGE SCALE GENOMIC DNA]</scope>
    <source>
        <strain evidence="16 17">FBCC735</strain>
    </source>
</reference>
<dbReference type="SMART" id="SM00382">
    <property type="entry name" value="AAA"/>
    <property type="match status" value="1"/>
</dbReference>